<sequence length="127" mass="14133">MLFAHWMLLAATFLPIVAISFAKTSKKYDNYQPRAYVESLGDSTMQKRMVWAQENSWEALMMFAPAVLLATFLQVNSGTMNLLAGGFIAARLVYLWCYAKNLATARSSVWFVGVICVIGLYVACAMA</sequence>
<dbReference type="EMBL" id="BMZG01000001">
    <property type="protein sequence ID" value="GHA65550.1"/>
    <property type="molecule type" value="Genomic_DNA"/>
</dbReference>
<organism evidence="6 7">
    <name type="scientific">Formosimonas limnophila</name>
    <dbReference type="NCBI Taxonomy" id="1384487"/>
    <lineage>
        <taxon>Bacteria</taxon>
        <taxon>Pseudomonadati</taxon>
        <taxon>Pseudomonadota</taxon>
        <taxon>Betaproteobacteria</taxon>
        <taxon>Burkholderiales</taxon>
        <taxon>Burkholderiaceae</taxon>
        <taxon>Formosimonas</taxon>
    </lineage>
</organism>
<proteinExistence type="predicted"/>
<dbReference type="PANTHER" id="PTHR35371">
    <property type="entry name" value="INNER MEMBRANE PROTEIN"/>
    <property type="match status" value="1"/>
</dbReference>
<dbReference type="InterPro" id="IPR023352">
    <property type="entry name" value="MAPEG-like_dom_sf"/>
</dbReference>
<evidence type="ECO:0000313" key="6">
    <source>
        <dbReference type="EMBL" id="GHA65550.1"/>
    </source>
</evidence>
<evidence type="ECO:0008006" key="8">
    <source>
        <dbReference type="Google" id="ProtNLM"/>
    </source>
</evidence>
<comment type="subcellular location">
    <subcellularLocation>
        <location evidence="1">Membrane</location>
    </subcellularLocation>
</comment>
<dbReference type="PANTHER" id="PTHR35371:SF1">
    <property type="entry name" value="BLR7753 PROTEIN"/>
    <property type="match status" value="1"/>
</dbReference>
<keyword evidence="3 5" id="KW-1133">Transmembrane helix</keyword>
<evidence type="ECO:0000256" key="2">
    <source>
        <dbReference type="ARBA" id="ARBA00022692"/>
    </source>
</evidence>
<keyword evidence="2 5" id="KW-0812">Transmembrane</keyword>
<protein>
    <recommendedName>
        <fullName evidence="8">MAPEG family protein</fullName>
    </recommendedName>
</protein>
<evidence type="ECO:0000256" key="4">
    <source>
        <dbReference type="ARBA" id="ARBA00023136"/>
    </source>
</evidence>
<dbReference type="AlphaFoldDB" id="A0A8J3CLI2"/>
<evidence type="ECO:0000256" key="5">
    <source>
        <dbReference type="SAM" id="Phobius"/>
    </source>
</evidence>
<dbReference type="Gene3D" id="1.20.120.550">
    <property type="entry name" value="Membrane associated eicosanoid/glutathione metabolism-like domain"/>
    <property type="match status" value="1"/>
</dbReference>
<dbReference type="Pfam" id="PF01124">
    <property type="entry name" value="MAPEG"/>
    <property type="match status" value="1"/>
</dbReference>
<dbReference type="SUPFAM" id="SSF161084">
    <property type="entry name" value="MAPEG domain-like"/>
    <property type="match status" value="1"/>
</dbReference>
<dbReference type="Proteomes" id="UP000614287">
    <property type="component" value="Unassembled WGS sequence"/>
</dbReference>
<comment type="caution">
    <text evidence="6">The sequence shown here is derived from an EMBL/GenBank/DDBJ whole genome shotgun (WGS) entry which is preliminary data.</text>
</comment>
<keyword evidence="4 5" id="KW-0472">Membrane</keyword>
<accession>A0A8J3CLI2</accession>
<evidence type="ECO:0000313" key="7">
    <source>
        <dbReference type="Proteomes" id="UP000614287"/>
    </source>
</evidence>
<dbReference type="GO" id="GO:0016020">
    <property type="term" value="C:membrane"/>
    <property type="evidence" value="ECO:0007669"/>
    <property type="project" value="UniProtKB-SubCell"/>
</dbReference>
<keyword evidence="7" id="KW-1185">Reference proteome</keyword>
<reference evidence="6" key="2">
    <citation type="submission" date="2020-09" db="EMBL/GenBank/DDBJ databases">
        <authorList>
            <person name="Sun Q."/>
            <person name="Kim S."/>
        </authorList>
    </citation>
    <scope>NUCLEOTIDE SEQUENCE</scope>
    <source>
        <strain evidence="6">KCTC 32501</strain>
    </source>
</reference>
<dbReference type="InterPro" id="IPR001129">
    <property type="entry name" value="Membr-assoc_MAPEG"/>
</dbReference>
<reference evidence="6" key="1">
    <citation type="journal article" date="2014" name="Int. J. Syst. Evol. Microbiol.">
        <title>Complete genome sequence of Corynebacterium casei LMG S-19264T (=DSM 44701T), isolated from a smear-ripened cheese.</title>
        <authorList>
            <consortium name="US DOE Joint Genome Institute (JGI-PGF)"/>
            <person name="Walter F."/>
            <person name="Albersmeier A."/>
            <person name="Kalinowski J."/>
            <person name="Ruckert C."/>
        </authorList>
    </citation>
    <scope>NUCLEOTIDE SEQUENCE</scope>
    <source>
        <strain evidence="6">KCTC 32501</strain>
    </source>
</reference>
<evidence type="ECO:0000256" key="3">
    <source>
        <dbReference type="ARBA" id="ARBA00022989"/>
    </source>
</evidence>
<feature type="transmembrane region" description="Helical" evidence="5">
    <location>
        <begin position="109"/>
        <end position="126"/>
    </location>
</feature>
<name>A0A8J3CLI2_9BURK</name>
<gene>
    <name evidence="6" type="ORF">GCM10009007_02700</name>
</gene>
<dbReference type="RefSeq" id="WP_189490563.1">
    <property type="nucleotide sequence ID" value="NZ_BMZG01000001.1"/>
</dbReference>
<evidence type="ECO:0000256" key="1">
    <source>
        <dbReference type="ARBA" id="ARBA00004370"/>
    </source>
</evidence>